<dbReference type="Gene3D" id="1.10.443.10">
    <property type="entry name" value="Intergrase catalytic core"/>
    <property type="match status" value="1"/>
</dbReference>
<name>A0A5C4MXY9_9RHOB</name>
<evidence type="ECO:0000256" key="1">
    <source>
        <dbReference type="ARBA" id="ARBA00008857"/>
    </source>
</evidence>
<dbReference type="GO" id="GO:0015074">
    <property type="term" value="P:DNA integration"/>
    <property type="evidence" value="ECO:0007669"/>
    <property type="project" value="UniProtKB-KW"/>
</dbReference>
<dbReference type="OrthoDB" id="7615137at2"/>
<dbReference type="InterPro" id="IPR038488">
    <property type="entry name" value="Integrase_DNA-bd_sf"/>
</dbReference>
<dbReference type="InterPro" id="IPR050808">
    <property type="entry name" value="Phage_Integrase"/>
</dbReference>
<accession>A0A5C4MXY9</accession>
<dbReference type="Proteomes" id="UP000305887">
    <property type="component" value="Unassembled WGS sequence"/>
</dbReference>
<dbReference type="Pfam" id="PF00589">
    <property type="entry name" value="Phage_integrase"/>
    <property type="match status" value="1"/>
</dbReference>
<gene>
    <name evidence="6" type="ORF">FHG66_11205</name>
</gene>
<proteinExistence type="inferred from homology"/>
<comment type="similarity">
    <text evidence="1">Belongs to the 'phage' integrase family.</text>
</comment>
<dbReference type="InterPro" id="IPR025166">
    <property type="entry name" value="Integrase_DNA_bind_dom"/>
</dbReference>
<evidence type="ECO:0000256" key="3">
    <source>
        <dbReference type="ARBA" id="ARBA00023125"/>
    </source>
</evidence>
<protein>
    <submittedName>
        <fullName evidence="6">DUF4102 domain-containing protein</fullName>
    </submittedName>
</protein>
<dbReference type="AlphaFoldDB" id="A0A5C4MXY9"/>
<dbReference type="EMBL" id="VDFU01000012">
    <property type="protein sequence ID" value="TNC49301.1"/>
    <property type="molecule type" value="Genomic_DNA"/>
</dbReference>
<evidence type="ECO:0000256" key="4">
    <source>
        <dbReference type="ARBA" id="ARBA00023172"/>
    </source>
</evidence>
<feature type="domain" description="Tyr recombinase" evidence="5">
    <location>
        <begin position="234"/>
        <end position="424"/>
    </location>
</feature>
<evidence type="ECO:0000259" key="5">
    <source>
        <dbReference type="PROSITE" id="PS51898"/>
    </source>
</evidence>
<dbReference type="InterPro" id="IPR010998">
    <property type="entry name" value="Integrase_recombinase_N"/>
</dbReference>
<evidence type="ECO:0000313" key="6">
    <source>
        <dbReference type="EMBL" id="TNC49301.1"/>
    </source>
</evidence>
<evidence type="ECO:0000256" key="2">
    <source>
        <dbReference type="ARBA" id="ARBA00022908"/>
    </source>
</evidence>
<dbReference type="SUPFAM" id="SSF56349">
    <property type="entry name" value="DNA breaking-rejoining enzymes"/>
    <property type="match status" value="1"/>
</dbReference>
<dbReference type="PROSITE" id="PS51898">
    <property type="entry name" value="TYR_RECOMBINASE"/>
    <property type="match status" value="1"/>
</dbReference>
<keyword evidence="7" id="KW-1185">Reference proteome</keyword>
<dbReference type="InterPro" id="IPR002104">
    <property type="entry name" value="Integrase_catalytic"/>
</dbReference>
<sequence length="434" mass="48872">MISSVYSSHDFLLFDIQAILYVHGSQSILMNSWARTISHKERTRLATRLNEKKAADLRPKAEGYEVRDEVVPGLVLRVGKKGIKVWDVVVQTSPKSRQRIRLGTFPTLSVKDARKAAEVAKETASRPGRSRELRTVGELFERYAAARAPQMRAWHDVQSAWKVWGEARLAHIRLTDLSVHHGLDLRDHVALHSSPLRAASVIRYLRPMFAWAADERIIDVSPWATLKAREKAEARERVLSPAEWKGVWQAAVQEPYPFGPFVQALMLSGQRLSNVAEMRWDEIHGDVWVIPREKIKATRTEKAAAHEVPLSGVLRALIAEQPRLGPFVLTTRGDRPISPGSRQKDRIEAAVNSAATLTKGRPLEPRETLSNWRFHDLRRTAATLMTGGGVSRFIVERVLGHADRGVTAIYDRNLYREEKRTALEVLAATVASVD</sequence>
<reference evidence="6 7" key="1">
    <citation type="submission" date="2019-06" db="EMBL/GenBank/DDBJ databases">
        <title>YIM 131921 draft genome.</title>
        <authorList>
            <person name="Jiang L."/>
        </authorList>
    </citation>
    <scope>NUCLEOTIDE SEQUENCE [LARGE SCALE GENOMIC DNA]</scope>
    <source>
        <strain evidence="6 7">YIM 131921</strain>
    </source>
</reference>
<dbReference type="PANTHER" id="PTHR30629">
    <property type="entry name" value="PROPHAGE INTEGRASE"/>
    <property type="match status" value="1"/>
</dbReference>
<dbReference type="Gene3D" id="1.10.150.130">
    <property type="match status" value="1"/>
</dbReference>
<comment type="caution">
    <text evidence="6">The sequence shown here is derived from an EMBL/GenBank/DDBJ whole genome shotgun (WGS) entry which is preliminary data.</text>
</comment>
<keyword evidence="3" id="KW-0238">DNA-binding</keyword>
<evidence type="ECO:0000313" key="7">
    <source>
        <dbReference type="Proteomes" id="UP000305887"/>
    </source>
</evidence>
<organism evidence="6 7">
    <name type="scientific">Rubellimicrobium rubrum</name>
    <dbReference type="NCBI Taxonomy" id="2585369"/>
    <lineage>
        <taxon>Bacteria</taxon>
        <taxon>Pseudomonadati</taxon>
        <taxon>Pseudomonadota</taxon>
        <taxon>Alphaproteobacteria</taxon>
        <taxon>Rhodobacterales</taxon>
        <taxon>Roseobacteraceae</taxon>
        <taxon>Rubellimicrobium</taxon>
    </lineage>
</organism>
<dbReference type="Gene3D" id="3.30.160.390">
    <property type="entry name" value="Integrase, DNA-binding domain"/>
    <property type="match status" value="1"/>
</dbReference>
<keyword evidence="4" id="KW-0233">DNA recombination</keyword>
<dbReference type="Pfam" id="PF13356">
    <property type="entry name" value="Arm-DNA-bind_3"/>
    <property type="match status" value="1"/>
</dbReference>
<dbReference type="InterPro" id="IPR011010">
    <property type="entry name" value="DNA_brk_join_enz"/>
</dbReference>
<dbReference type="GO" id="GO:0003677">
    <property type="term" value="F:DNA binding"/>
    <property type="evidence" value="ECO:0007669"/>
    <property type="project" value="UniProtKB-KW"/>
</dbReference>
<dbReference type="InterPro" id="IPR013762">
    <property type="entry name" value="Integrase-like_cat_sf"/>
</dbReference>
<dbReference type="GO" id="GO:0006310">
    <property type="term" value="P:DNA recombination"/>
    <property type="evidence" value="ECO:0007669"/>
    <property type="project" value="UniProtKB-KW"/>
</dbReference>
<dbReference type="PANTHER" id="PTHR30629:SF2">
    <property type="entry name" value="PROPHAGE INTEGRASE INTS-RELATED"/>
    <property type="match status" value="1"/>
</dbReference>
<keyword evidence="2" id="KW-0229">DNA integration</keyword>